<evidence type="ECO:0000313" key="7">
    <source>
        <dbReference type="EMBL" id="QGH32828.1"/>
    </source>
</evidence>
<keyword evidence="3" id="KW-0813">Transport</keyword>
<sequence length="322" mass="35074">MVNRNIFLCICIAIILSACSNSTTDNAEIDNTEFEAETISLIDDLGTELVFDSPPERIGCLTEICVDTLKQLGLTPAAVTGDGITSESEFYGNEAISIPMIGGSFFEPNVEDVFAQELDLVVGLGGVHENIREALGDKIPLYIVSPETYEDSLQFVMDLGQALDKESEAEHAVQSFETHLETQMDRVTEKRTALIMYGSDTNFGIDTQTSVVGSMLAQIANYPWTTDNGDGGHSSGSAQLSLEEILKEDPDVLFLETFSFGDDDPSLSEQLASNPVWGELKAVKTDNVHEVRTNIWANGRGIGSLTIILDEAMELLYPNLES</sequence>
<dbReference type="GO" id="GO:0030288">
    <property type="term" value="C:outer membrane-bounded periplasmic space"/>
    <property type="evidence" value="ECO:0007669"/>
    <property type="project" value="TreeGrafter"/>
</dbReference>
<keyword evidence="8" id="KW-1185">Reference proteome</keyword>
<evidence type="ECO:0000256" key="2">
    <source>
        <dbReference type="ARBA" id="ARBA00008814"/>
    </source>
</evidence>
<reference evidence="7 8" key="1">
    <citation type="submission" date="2019-11" db="EMBL/GenBank/DDBJ databases">
        <title>Gracilibacillus salitolerans sp. nov., a moderate halophile isolated from a saline soil in northwest China.</title>
        <authorList>
            <person name="Gan L."/>
        </authorList>
    </citation>
    <scope>NUCLEOTIDE SEQUENCE [LARGE SCALE GENOMIC DNA]</scope>
    <source>
        <strain evidence="7 8">SCU50</strain>
    </source>
</reference>
<protein>
    <submittedName>
        <fullName evidence="7">ABC transporter substrate-binding protein</fullName>
    </submittedName>
</protein>
<feature type="signal peptide" evidence="5">
    <location>
        <begin position="1"/>
        <end position="27"/>
    </location>
</feature>
<dbReference type="AlphaFoldDB" id="A0A5Q2THF5"/>
<evidence type="ECO:0000259" key="6">
    <source>
        <dbReference type="PROSITE" id="PS50983"/>
    </source>
</evidence>
<dbReference type="RefSeq" id="WP_100362339.1">
    <property type="nucleotide sequence ID" value="NZ_CP045915.1"/>
</dbReference>
<dbReference type="PANTHER" id="PTHR30532">
    <property type="entry name" value="IRON III DICITRATE-BINDING PERIPLASMIC PROTEIN"/>
    <property type="match status" value="1"/>
</dbReference>
<dbReference type="EMBL" id="CP045915">
    <property type="protein sequence ID" value="QGH32828.1"/>
    <property type="molecule type" value="Genomic_DNA"/>
</dbReference>
<evidence type="ECO:0000256" key="4">
    <source>
        <dbReference type="ARBA" id="ARBA00022729"/>
    </source>
</evidence>
<evidence type="ECO:0000256" key="3">
    <source>
        <dbReference type="ARBA" id="ARBA00022448"/>
    </source>
</evidence>
<dbReference type="PROSITE" id="PS50983">
    <property type="entry name" value="FE_B12_PBP"/>
    <property type="match status" value="1"/>
</dbReference>
<proteinExistence type="inferred from homology"/>
<dbReference type="Pfam" id="PF01497">
    <property type="entry name" value="Peripla_BP_2"/>
    <property type="match status" value="1"/>
</dbReference>
<comment type="subcellular location">
    <subcellularLocation>
        <location evidence="1">Cell membrane</location>
        <topology evidence="1">Lipid-anchor</topology>
    </subcellularLocation>
</comment>
<keyword evidence="4 5" id="KW-0732">Signal</keyword>
<feature type="chain" id="PRO_5024391606" evidence="5">
    <location>
        <begin position="28"/>
        <end position="322"/>
    </location>
</feature>
<feature type="domain" description="Fe/B12 periplasmic-binding" evidence="6">
    <location>
        <begin position="57"/>
        <end position="320"/>
    </location>
</feature>
<accession>A0A5Q2THF5</accession>
<dbReference type="PROSITE" id="PS51257">
    <property type="entry name" value="PROKAR_LIPOPROTEIN"/>
    <property type="match status" value="1"/>
</dbReference>
<dbReference type="PANTHER" id="PTHR30532:SF1">
    <property type="entry name" value="IRON(3+)-HYDROXAMATE-BINDING PROTEIN FHUD"/>
    <property type="match status" value="1"/>
</dbReference>
<organism evidence="7 8">
    <name type="scientific">Gracilibacillus salitolerans</name>
    <dbReference type="NCBI Taxonomy" id="2663022"/>
    <lineage>
        <taxon>Bacteria</taxon>
        <taxon>Bacillati</taxon>
        <taxon>Bacillota</taxon>
        <taxon>Bacilli</taxon>
        <taxon>Bacillales</taxon>
        <taxon>Bacillaceae</taxon>
        <taxon>Gracilibacillus</taxon>
    </lineage>
</organism>
<dbReference type="Gene3D" id="3.40.50.1980">
    <property type="entry name" value="Nitrogenase molybdenum iron protein domain"/>
    <property type="match status" value="2"/>
</dbReference>
<dbReference type="GO" id="GO:1901678">
    <property type="term" value="P:iron coordination entity transport"/>
    <property type="evidence" value="ECO:0007669"/>
    <property type="project" value="UniProtKB-ARBA"/>
</dbReference>
<dbReference type="InterPro" id="IPR002491">
    <property type="entry name" value="ABC_transptr_periplasmic_BD"/>
</dbReference>
<dbReference type="KEGG" id="grc:GI584_01620"/>
<evidence type="ECO:0000313" key="8">
    <source>
        <dbReference type="Proteomes" id="UP000339690"/>
    </source>
</evidence>
<dbReference type="Proteomes" id="UP000339690">
    <property type="component" value="Chromosome"/>
</dbReference>
<gene>
    <name evidence="7" type="ORF">GI584_01620</name>
</gene>
<evidence type="ECO:0000256" key="5">
    <source>
        <dbReference type="SAM" id="SignalP"/>
    </source>
</evidence>
<evidence type="ECO:0000256" key="1">
    <source>
        <dbReference type="ARBA" id="ARBA00004193"/>
    </source>
</evidence>
<dbReference type="InterPro" id="IPR051313">
    <property type="entry name" value="Bact_iron-sidero_bind"/>
</dbReference>
<name>A0A5Q2THF5_9BACI</name>
<dbReference type="GO" id="GO:0005886">
    <property type="term" value="C:plasma membrane"/>
    <property type="evidence" value="ECO:0007669"/>
    <property type="project" value="UniProtKB-SubCell"/>
</dbReference>
<dbReference type="SUPFAM" id="SSF53807">
    <property type="entry name" value="Helical backbone' metal receptor"/>
    <property type="match status" value="1"/>
</dbReference>
<comment type="similarity">
    <text evidence="2">Belongs to the bacterial solute-binding protein 8 family.</text>
</comment>